<dbReference type="NCBIfam" id="TIGR02605">
    <property type="entry name" value="CxxC_CxxC_SSSS"/>
    <property type="match status" value="1"/>
</dbReference>
<protein>
    <submittedName>
        <fullName evidence="3">Putative regulatory protein, FmdB family</fullName>
    </submittedName>
</protein>
<feature type="domain" description="Putative regulatory protein FmdB zinc ribbon" evidence="2">
    <location>
        <begin position="1"/>
        <end position="41"/>
    </location>
</feature>
<sequence length="112" mass="11293">MPLYEYSCEKCHSVVEKIQKFSDPPLTVCEKCGGPLVRLMGKPALQFKGTGFYITDYVKKGGGESEGKSKGTESTSIEGASASSTAAASASSSPAPAAPAASSPSPGAASNA</sequence>
<organism evidence="3 4">
    <name type="scientific">Leptospirillum ferrodiazotrophum</name>
    <dbReference type="NCBI Taxonomy" id="412449"/>
    <lineage>
        <taxon>Bacteria</taxon>
        <taxon>Pseudomonadati</taxon>
        <taxon>Nitrospirota</taxon>
        <taxon>Nitrospiria</taxon>
        <taxon>Nitrospirales</taxon>
        <taxon>Nitrospiraceae</taxon>
        <taxon>Leptospirillum</taxon>
    </lineage>
</organism>
<dbReference type="PANTHER" id="PTHR34404">
    <property type="entry name" value="REGULATORY PROTEIN, FMDB FAMILY"/>
    <property type="match status" value="1"/>
</dbReference>
<evidence type="ECO:0000256" key="1">
    <source>
        <dbReference type="SAM" id="MobiDB-lite"/>
    </source>
</evidence>
<dbReference type="PANTHER" id="PTHR34404:SF2">
    <property type="entry name" value="CONSERVED SERINE RICH PROTEIN"/>
    <property type="match status" value="1"/>
</dbReference>
<feature type="compositionally biased region" description="Low complexity" evidence="1">
    <location>
        <begin position="72"/>
        <end position="112"/>
    </location>
</feature>
<keyword evidence="4" id="KW-1185">Reference proteome</keyword>
<evidence type="ECO:0000313" key="3">
    <source>
        <dbReference type="EMBL" id="EES51568.1"/>
    </source>
</evidence>
<dbReference type="InterPro" id="IPR013429">
    <property type="entry name" value="Regulatory_FmdB_Zinc_ribbon"/>
</dbReference>
<dbReference type="AlphaFoldDB" id="C6I0B3"/>
<evidence type="ECO:0000259" key="2">
    <source>
        <dbReference type="SMART" id="SM00834"/>
    </source>
</evidence>
<feature type="compositionally biased region" description="Basic and acidic residues" evidence="1">
    <location>
        <begin position="60"/>
        <end position="71"/>
    </location>
</feature>
<accession>C6I0B3</accession>
<feature type="region of interest" description="Disordered" evidence="1">
    <location>
        <begin position="60"/>
        <end position="112"/>
    </location>
</feature>
<gene>
    <name evidence="3" type="ORF">UBAL3_95680005</name>
</gene>
<dbReference type="Pfam" id="PF09723">
    <property type="entry name" value="Zn_ribbon_8"/>
    <property type="match status" value="1"/>
</dbReference>
<dbReference type="SMART" id="SM00834">
    <property type="entry name" value="CxxC_CXXC_SSSS"/>
    <property type="match status" value="1"/>
</dbReference>
<reference evidence="3 4" key="1">
    <citation type="journal article" date="2009" name="Appl. Environ. Microbiol.">
        <title>Community genomic and proteomic analyses of chemoautotrophic iron-oxidizing "Leptospirillum rubarum" (Group II) and "Leptospirillum ferrodiazotrophum" (Group III) bacteria in acid mine drainage biofilms.</title>
        <authorList>
            <person name="Goltsman D.S."/>
            <person name="Denef V.J."/>
            <person name="Singer S.W."/>
            <person name="VerBerkmoes N.C."/>
            <person name="Lefsrud M."/>
            <person name="Mueller R.S."/>
            <person name="Dick G.J."/>
            <person name="Sun C.L."/>
            <person name="Wheeler K.E."/>
            <person name="Zemla A."/>
            <person name="Baker B.J."/>
            <person name="Hauser L."/>
            <person name="Land M."/>
            <person name="Shah M.B."/>
            <person name="Thelen M.P."/>
            <person name="Hettich R.L."/>
            <person name="Banfield J.F."/>
        </authorList>
    </citation>
    <scope>NUCLEOTIDE SEQUENCE [LARGE SCALE GENOMIC DNA]</scope>
</reference>
<name>C6I0B3_9BACT</name>
<dbReference type="EMBL" id="GG693887">
    <property type="protein sequence ID" value="EES51568.1"/>
    <property type="molecule type" value="Genomic_DNA"/>
</dbReference>
<proteinExistence type="predicted"/>
<evidence type="ECO:0000313" key="4">
    <source>
        <dbReference type="Proteomes" id="UP000009374"/>
    </source>
</evidence>
<dbReference type="Proteomes" id="UP000009374">
    <property type="component" value="Unassembled WGS sequence"/>
</dbReference>